<evidence type="ECO:0000256" key="1">
    <source>
        <dbReference type="SAM" id="SignalP"/>
    </source>
</evidence>
<proteinExistence type="predicted"/>
<organism evidence="2 5">
    <name type="scientific">Drosophila arizonae</name>
    <name type="common">Fruit fly</name>
    <dbReference type="NCBI Taxonomy" id="7263"/>
    <lineage>
        <taxon>Eukaryota</taxon>
        <taxon>Metazoa</taxon>
        <taxon>Ecdysozoa</taxon>
        <taxon>Arthropoda</taxon>
        <taxon>Hexapoda</taxon>
        <taxon>Insecta</taxon>
        <taxon>Pterygota</taxon>
        <taxon>Neoptera</taxon>
        <taxon>Endopterygota</taxon>
        <taxon>Diptera</taxon>
        <taxon>Brachycera</taxon>
        <taxon>Muscomorpha</taxon>
        <taxon>Ephydroidea</taxon>
        <taxon>Drosophilidae</taxon>
        <taxon>Drosophila</taxon>
    </lineage>
</organism>
<evidence type="ECO:0000313" key="3">
    <source>
        <dbReference type="RefSeq" id="XP_017855966.1"/>
    </source>
</evidence>
<reference evidence="2" key="1">
    <citation type="journal article" date="1997" name="Nucleic Acids Res.">
        <title>tRNAscan-SE: a program for improved detection of transfer RNA genes in genomic sequence.</title>
        <authorList>
            <person name="Lowe T.M."/>
            <person name="Eddy S.R."/>
        </authorList>
    </citation>
    <scope>NUCLEOTIDE SEQUENCE [LARGE SCALE GENOMIC DNA]</scope>
</reference>
<evidence type="ECO:0000313" key="4">
    <source>
        <dbReference type="RefSeq" id="XP_017855967.1"/>
    </source>
</evidence>
<keyword evidence="2" id="KW-1185">Reference proteome</keyword>
<evidence type="ECO:0000313" key="5">
    <source>
        <dbReference type="RefSeq" id="XP_017855968.1"/>
    </source>
</evidence>
<protein>
    <submittedName>
        <fullName evidence="3 4">Uncharacterized protein LOC108608872</fullName>
    </submittedName>
</protein>
<gene>
    <name evidence="3 4 5" type="primary">LOC108608872</name>
</gene>
<sequence length="159" mass="17749">MKCLLILLALCAGCLLCNGEGLLSRLLHRDASKTTTTTTTTTTEKSIKQLYINNNLPQLEPQCIGHYACSKKLTNVPAPRPCVKYCLKRIECPNQKVIRGKPNQCVELDESQVLADYEATTVRPSSEGTTEKIMEVAMIDFPCQPGYLPDSRGRCREIW</sequence>
<evidence type="ECO:0000313" key="2">
    <source>
        <dbReference type="Proteomes" id="UP000694904"/>
    </source>
</evidence>
<keyword evidence="1" id="KW-0732">Signal</keyword>
<name>A0ABM1NLY2_DROAR</name>
<feature type="chain" id="PRO_5045022806" evidence="1">
    <location>
        <begin position="20"/>
        <end position="159"/>
    </location>
</feature>
<feature type="signal peptide" evidence="1">
    <location>
        <begin position="1"/>
        <end position="19"/>
    </location>
</feature>
<dbReference type="GeneID" id="108608872"/>
<reference evidence="2" key="2">
    <citation type="journal article" date="2016" name="G3 (Bethesda)">
        <title>Genome Evolution in Three Species of Cactophilic Drosophila.</title>
        <authorList>
            <person name="Sanchez-Flores A."/>
            <person name="Penazola F."/>
            <person name="Carpinteyro-Ponce J."/>
            <person name="Nazario-Yepiz N."/>
            <person name="Abreu-Goodger C."/>
            <person name="Machado C.A."/>
            <person name="Markow T.A."/>
        </authorList>
    </citation>
    <scope>NUCLEOTIDE SEQUENCE [LARGE SCALE GENOMIC DNA]</scope>
</reference>
<reference evidence="3 4" key="3">
    <citation type="submission" date="2025-05" db="UniProtKB">
        <authorList>
            <consortium name="RefSeq"/>
        </authorList>
    </citation>
    <scope>IDENTIFICATION</scope>
    <source>
        <tissue evidence="3 4">Whole organism</tissue>
    </source>
</reference>
<dbReference type="Proteomes" id="UP000694904">
    <property type="component" value="Chromosome 2"/>
</dbReference>
<accession>A0ABM1NLY2</accession>
<dbReference type="RefSeq" id="XP_017855967.1">
    <property type="nucleotide sequence ID" value="XM_018000478.1"/>
</dbReference>
<dbReference type="RefSeq" id="XP_017855966.1">
    <property type="nucleotide sequence ID" value="XM_018000477.1"/>
</dbReference>
<dbReference type="RefSeq" id="XP_017855968.1">
    <property type="nucleotide sequence ID" value="XM_018000479.1"/>
</dbReference>